<sequence length="59" mass="6508">MSAQTVVCSVSQTKARLASHSGLTRLEPPKRQLIDFQLIIFLSGTMMALISHLLLILID</sequence>
<keyword evidence="1" id="KW-0472">Membrane</keyword>
<dbReference type="AlphaFoldDB" id="A0A5N6DC79"/>
<name>A0A5N6DC79_ASPPA</name>
<keyword evidence="1" id="KW-1133">Transmembrane helix</keyword>
<feature type="non-terminal residue" evidence="2">
    <location>
        <position position="59"/>
    </location>
</feature>
<reference evidence="2 3" key="1">
    <citation type="submission" date="2019-04" db="EMBL/GenBank/DDBJ databases">
        <title>Fungal friends and foes A comparative genomics study of 23 Aspergillus species from section Flavi.</title>
        <authorList>
            <consortium name="DOE Joint Genome Institute"/>
            <person name="Kjaerbolling I."/>
            <person name="Vesth T.C."/>
            <person name="Frisvad J.C."/>
            <person name="Nybo J.L."/>
            <person name="Theobald S."/>
            <person name="Kildgaard S."/>
            <person name="Petersen T.I."/>
            <person name="Kuo A."/>
            <person name="Sato A."/>
            <person name="Lyhne E.K."/>
            <person name="Kogle M.E."/>
            <person name="Wiebenga A."/>
            <person name="Kun R.S."/>
            <person name="Lubbers R.J."/>
            <person name="Makela M.R."/>
            <person name="Barry K."/>
            <person name="Chovatia M."/>
            <person name="Clum A."/>
            <person name="Daum C."/>
            <person name="Haridas S."/>
            <person name="He G."/>
            <person name="LaButti K."/>
            <person name="Lipzen A."/>
            <person name="Mondo S."/>
            <person name="Pangilinan J."/>
            <person name="Riley R."/>
            <person name="Salamov A."/>
            <person name="Simmons B.A."/>
            <person name="Magnuson J.K."/>
            <person name="Henrissat B."/>
            <person name="Mortensen U.H."/>
            <person name="Larsen T.O."/>
            <person name="De vries R.P."/>
            <person name="Grigoriev I.V."/>
            <person name="Machida M."/>
            <person name="Baker S.E."/>
            <person name="Andersen M.R."/>
        </authorList>
    </citation>
    <scope>NUCLEOTIDE SEQUENCE [LARGE SCALE GENOMIC DNA]</scope>
    <source>
        <strain evidence="2 3">CBS 117618</strain>
    </source>
</reference>
<evidence type="ECO:0000313" key="2">
    <source>
        <dbReference type="EMBL" id="KAB8202852.1"/>
    </source>
</evidence>
<evidence type="ECO:0000256" key="1">
    <source>
        <dbReference type="SAM" id="Phobius"/>
    </source>
</evidence>
<dbReference type="Proteomes" id="UP000326532">
    <property type="component" value="Unassembled WGS sequence"/>
</dbReference>
<proteinExistence type="predicted"/>
<protein>
    <submittedName>
        <fullName evidence="2">Uncharacterized protein</fullName>
    </submittedName>
</protein>
<keyword evidence="3" id="KW-1185">Reference proteome</keyword>
<gene>
    <name evidence="2" type="ORF">BDV34DRAFT_200180</name>
</gene>
<feature type="transmembrane region" description="Helical" evidence="1">
    <location>
        <begin position="36"/>
        <end position="58"/>
    </location>
</feature>
<organism evidence="2 3">
    <name type="scientific">Aspergillus parasiticus</name>
    <dbReference type="NCBI Taxonomy" id="5067"/>
    <lineage>
        <taxon>Eukaryota</taxon>
        <taxon>Fungi</taxon>
        <taxon>Dikarya</taxon>
        <taxon>Ascomycota</taxon>
        <taxon>Pezizomycotina</taxon>
        <taxon>Eurotiomycetes</taxon>
        <taxon>Eurotiomycetidae</taxon>
        <taxon>Eurotiales</taxon>
        <taxon>Aspergillaceae</taxon>
        <taxon>Aspergillus</taxon>
        <taxon>Aspergillus subgen. Circumdati</taxon>
    </lineage>
</organism>
<keyword evidence="1" id="KW-0812">Transmembrane</keyword>
<dbReference type="EMBL" id="ML734998">
    <property type="protein sequence ID" value="KAB8202852.1"/>
    <property type="molecule type" value="Genomic_DNA"/>
</dbReference>
<evidence type="ECO:0000313" key="3">
    <source>
        <dbReference type="Proteomes" id="UP000326532"/>
    </source>
</evidence>
<dbReference type="VEuPathDB" id="FungiDB:BDV34DRAFT_200180"/>
<accession>A0A5N6DC79</accession>